<evidence type="ECO:0000256" key="4">
    <source>
        <dbReference type="ARBA" id="ARBA00022729"/>
    </source>
</evidence>
<evidence type="ECO:0000313" key="8">
    <source>
        <dbReference type="EnsemblMetazoa" id="GAUT014246-PA"/>
    </source>
</evidence>
<evidence type="ECO:0000313" key="9">
    <source>
        <dbReference type="Proteomes" id="UP000078200"/>
    </source>
</evidence>
<evidence type="ECO:0000256" key="3">
    <source>
        <dbReference type="ARBA" id="ARBA00022525"/>
    </source>
</evidence>
<dbReference type="GO" id="GO:0016298">
    <property type="term" value="F:lipase activity"/>
    <property type="evidence" value="ECO:0007669"/>
    <property type="project" value="InterPro"/>
</dbReference>
<proteinExistence type="inferred from homology"/>
<comment type="subcellular location">
    <subcellularLocation>
        <location evidence="1">Secreted</location>
    </subcellularLocation>
</comment>
<reference evidence="8" key="1">
    <citation type="submission" date="2020-05" db="UniProtKB">
        <authorList>
            <consortium name="EnsemblMetazoa"/>
        </authorList>
    </citation>
    <scope>IDENTIFICATION</scope>
    <source>
        <strain evidence="8">TTRI</strain>
    </source>
</reference>
<dbReference type="AlphaFoldDB" id="A0A1A9USX0"/>
<feature type="signal peptide" evidence="6">
    <location>
        <begin position="1"/>
        <end position="19"/>
    </location>
</feature>
<keyword evidence="3" id="KW-0964">Secreted</keyword>
<dbReference type="EnsemblMetazoa" id="GAUT014246-RA">
    <property type="protein sequence ID" value="GAUT014246-PA"/>
    <property type="gene ID" value="GAUT014246"/>
</dbReference>
<evidence type="ECO:0000259" key="7">
    <source>
        <dbReference type="Pfam" id="PF00151"/>
    </source>
</evidence>
<dbReference type="GO" id="GO:0005615">
    <property type="term" value="C:extracellular space"/>
    <property type="evidence" value="ECO:0007669"/>
    <property type="project" value="TreeGrafter"/>
</dbReference>
<keyword evidence="9" id="KW-1185">Reference proteome</keyword>
<dbReference type="GO" id="GO:0016042">
    <property type="term" value="P:lipid catabolic process"/>
    <property type="evidence" value="ECO:0007669"/>
    <property type="project" value="TreeGrafter"/>
</dbReference>
<evidence type="ECO:0000256" key="6">
    <source>
        <dbReference type="SAM" id="SignalP"/>
    </source>
</evidence>
<organism evidence="8 9">
    <name type="scientific">Glossina austeni</name>
    <name type="common">Savannah tsetse fly</name>
    <dbReference type="NCBI Taxonomy" id="7395"/>
    <lineage>
        <taxon>Eukaryota</taxon>
        <taxon>Metazoa</taxon>
        <taxon>Ecdysozoa</taxon>
        <taxon>Arthropoda</taxon>
        <taxon>Hexapoda</taxon>
        <taxon>Insecta</taxon>
        <taxon>Pterygota</taxon>
        <taxon>Neoptera</taxon>
        <taxon>Endopterygota</taxon>
        <taxon>Diptera</taxon>
        <taxon>Brachycera</taxon>
        <taxon>Muscomorpha</taxon>
        <taxon>Hippoboscoidea</taxon>
        <taxon>Glossinidae</taxon>
        <taxon>Glossina</taxon>
    </lineage>
</organism>
<sequence>MNSLRTVWLLIGALTFACAVSVPRSLQLSSDKYLLDNNLKSAEWISLLELEPLPSLDKISFKKLEEMPLKEAAEMLNKLYHLSKINHRPVDTYTPNTSDIDALLTTTNNEKISFKLSKIVQTAMKDSDFGKQVVTIFITGLPKDLNAVKKANAELIQAYMQRYYKLPLSLNLNQTYKAMSSEEMSSDISGELTATKKSNANMIVIDLGSAMRNFKEWITLDIEEMGVNLGNLLAELTDKVEVPQELIHVIGQGVAAHVAGVAGRQYSRVTGHRLRRITGLDPSQLFVSNKNLLNGLARGDADFVDVIHSSSYSMGTVMRCGDVDFYPNGPNQVLSGSKNVIEASMLATCYFADTVLPLMEHVFPAVAATSWKEYKNNNGYGKRVFMGLSADFDLKGDYILEVNMKSSHDPNSPLEKQMDYPSMHKPRKTIDEQFRRMY</sequence>
<evidence type="ECO:0000256" key="2">
    <source>
        <dbReference type="ARBA" id="ARBA00010701"/>
    </source>
</evidence>
<accession>A0A1A9USX0</accession>
<protein>
    <recommendedName>
        <fullName evidence="7">Lipase domain-containing protein</fullName>
    </recommendedName>
</protein>
<dbReference type="VEuPathDB" id="VectorBase:GAUT014246"/>
<dbReference type="PROSITE" id="PS51257">
    <property type="entry name" value="PROKAR_LIPOPROTEIN"/>
    <property type="match status" value="1"/>
</dbReference>
<dbReference type="PANTHER" id="PTHR11610:SF149">
    <property type="entry name" value="FI01450P-RELATED"/>
    <property type="match status" value="1"/>
</dbReference>
<dbReference type="Proteomes" id="UP000078200">
    <property type="component" value="Unassembled WGS sequence"/>
</dbReference>
<evidence type="ECO:0000256" key="1">
    <source>
        <dbReference type="ARBA" id="ARBA00004613"/>
    </source>
</evidence>
<feature type="chain" id="PRO_5008398782" description="Lipase domain-containing protein" evidence="6">
    <location>
        <begin position="20"/>
        <end position="438"/>
    </location>
</feature>
<dbReference type="InterPro" id="IPR000734">
    <property type="entry name" value="TAG_lipase"/>
</dbReference>
<dbReference type="InterPro" id="IPR029058">
    <property type="entry name" value="AB_hydrolase_fold"/>
</dbReference>
<name>A0A1A9USX0_GLOAU</name>
<dbReference type="SUPFAM" id="SSF53474">
    <property type="entry name" value="alpha/beta-Hydrolases"/>
    <property type="match status" value="1"/>
</dbReference>
<feature type="domain" description="Lipase" evidence="7">
    <location>
        <begin position="138"/>
        <end position="405"/>
    </location>
</feature>
<dbReference type="Gene3D" id="3.40.50.1820">
    <property type="entry name" value="alpha/beta hydrolase"/>
    <property type="match status" value="1"/>
</dbReference>
<dbReference type="PANTHER" id="PTHR11610">
    <property type="entry name" value="LIPASE"/>
    <property type="match status" value="1"/>
</dbReference>
<comment type="similarity">
    <text evidence="2 5">Belongs to the AB hydrolase superfamily. Lipase family.</text>
</comment>
<dbReference type="InterPro" id="IPR013818">
    <property type="entry name" value="Lipase"/>
</dbReference>
<evidence type="ECO:0000256" key="5">
    <source>
        <dbReference type="RuleBase" id="RU004262"/>
    </source>
</evidence>
<dbReference type="GO" id="GO:0017171">
    <property type="term" value="F:serine hydrolase activity"/>
    <property type="evidence" value="ECO:0007669"/>
    <property type="project" value="TreeGrafter"/>
</dbReference>
<dbReference type="Pfam" id="PF00151">
    <property type="entry name" value="Lipase"/>
    <property type="match status" value="1"/>
</dbReference>
<keyword evidence="4 6" id="KW-0732">Signal</keyword>